<accession>A0A7X2NIM5</accession>
<gene>
    <name evidence="1" type="ORF">FYJ39_02875</name>
</gene>
<proteinExistence type="predicted"/>
<evidence type="ECO:0000313" key="1">
    <source>
        <dbReference type="EMBL" id="MSS35549.1"/>
    </source>
</evidence>
<dbReference type="RefSeq" id="WP_154470956.1">
    <property type="nucleotide sequence ID" value="NZ_DBEWUL010000210.1"/>
</dbReference>
<dbReference type="InterPro" id="IPR014998">
    <property type="entry name" value="DUF1848"/>
</dbReference>
<dbReference type="Proteomes" id="UP000429958">
    <property type="component" value="Unassembled WGS sequence"/>
</dbReference>
<evidence type="ECO:0000313" key="2">
    <source>
        <dbReference type="Proteomes" id="UP000429958"/>
    </source>
</evidence>
<name>A0A7X2NIM5_9CLOT</name>
<sequence length="311" mass="35501">MILSVSRRTDVPNYYSDWFLRRIREGFLYVSNPVNPHQISRIHLSPELVDCIVFWTKNPVGIINRLEELQSYQYYFQYTITGYGRDIEPNLPDKKACLIPAFQRLSGMLGMDRVIWRYDPILLNERYTWEYHINAFSQIARSLKGYTEHVVISFLDLYAKTKKNTRGMNIKVMNQGEMTSLAGRLAAIAAENHMTVQACCEDLALKGTGLFQGSCIDKRLIEKLLGCRVKVSKDPNQRVECGCAASIDVGAYDTCLNGCRYCYANFNSDRVKANAGLYDVNSPLLCKNLGPEDKVTERKAISLKEEQLSLF</sequence>
<keyword evidence="2" id="KW-1185">Reference proteome</keyword>
<reference evidence="1 2" key="1">
    <citation type="submission" date="2019-08" db="EMBL/GenBank/DDBJ databases">
        <title>In-depth cultivation of the pig gut microbiome towards novel bacterial diversity and tailored functional studies.</title>
        <authorList>
            <person name="Wylensek D."/>
            <person name="Hitch T.C.A."/>
            <person name="Clavel T."/>
        </authorList>
    </citation>
    <scope>NUCLEOTIDE SEQUENCE [LARGE SCALE GENOMIC DNA]</scope>
    <source>
        <strain evidence="1 2">WCA-389-WT-23D1</strain>
    </source>
</reference>
<protein>
    <submittedName>
        <fullName evidence="1">DUF1848 domain-containing protein</fullName>
    </submittedName>
</protein>
<comment type="caution">
    <text evidence="1">The sequence shown here is derived from an EMBL/GenBank/DDBJ whole genome shotgun (WGS) entry which is preliminary data.</text>
</comment>
<dbReference type="AlphaFoldDB" id="A0A7X2NIM5"/>
<dbReference type="Pfam" id="PF08902">
    <property type="entry name" value="DUF1848"/>
    <property type="match status" value="1"/>
</dbReference>
<organism evidence="1 2">
    <name type="scientific">Clostridium porci</name>
    <dbReference type="NCBI Taxonomy" id="2605778"/>
    <lineage>
        <taxon>Bacteria</taxon>
        <taxon>Bacillati</taxon>
        <taxon>Bacillota</taxon>
        <taxon>Clostridia</taxon>
        <taxon>Eubacteriales</taxon>
        <taxon>Clostridiaceae</taxon>
        <taxon>Clostridium</taxon>
    </lineage>
</organism>
<dbReference type="EMBL" id="VUMD01000002">
    <property type="protein sequence ID" value="MSS35549.1"/>
    <property type="molecule type" value="Genomic_DNA"/>
</dbReference>